<dbReference type="PANTHER" id="PTHR23163">
    <property type="entry name" value="RING FINGER PROTEIN-RELATED"/>
    <property type="match status" value="1"/>
</dbReference>
<evidence type="ECO:0000256" key="9">
    <source>
        <dbReference type="ARBA" id="ARBA00022833"/>
    </source>
</evidence>
<keyword evidence="10 14" id="KW-0156">Chromatin regulator</keyword>
<dbReference type="Pfam" id="PF08647">
    <property type="entry name" value="BRE1"/>
    <property type="match status" value="1"/>
</dbReference>
<dbReference type="PROSITE" id="PS50089">
    <property type="entry name" value="ZF_RING_2"/>
    <property type="match status" value="1"/>
</dbReference>
<dbReference type="InterPro" id="IPR013083">
    <property type="entry name" value="Znf_RING/FYVE/PHD"/>
</dbReference>
<dbReference type="GO" id="GO:0008270">
    <property type="term" value="F:zinc ion binding"/>
    <property type="evidence" value="ECO:0007669"/>
    <property type="project" value="UniProtKB-KW"/>
</dbReference>
<dbReference type="AlphaFoldDB" id="S9Q1C7"/>
<evidence type="ECO:0000256" key="5">
    <source>
        <dbReference type="ARBA" id="ARBA00022679"/>
    </source>
</evidence>
<gene>
    <name evidence="17" type="ORF">SOCG_02741</name>
</gene>
<dbReference type="InterPro" id="IPR013956">
    <property type="entry name" value="E3_ubiquit_lig_Bre1"/>
</dbReference>
<dbReference type="VEuPathDB" id="FungiDB:SOCG_02741"/>
<keyword evidence="7 13" id="KW-0863">Zinc-finger</keyword>
<keyword evidence="12 14" id="KW-0539">Nucleus</keyword>
<keyword evidence="9 14" id="KW-0862">Zinc</keyword>
<dbReference type="OrthoDB" id="654191at2759"/>
<evidence type="ECO:0000256" key="7">
    <source>
        <dbReference type="ARBA" id="ARBA00022771"/>
    </source>
</evidence>
<dbReference type="Gene3D" id="3.30.40.10">
    <property type="entry name" value="Zinc/RING finger domain, C3HC4 (zinc finger)"/>
    <property type="match status" value="1"/>
</dbReference>
<dbReference type="GO" id="GO:0005634">
    <property type="term" value="C:nucleus"/>
    <property type="evidence" value="ECO:0007669"/>
    <property type="project" value="UniProtKB-SubCell"/>
</dbReference>
<organism evidence="17 18">
    <name type="scientific">Schizosaccharomyces octosporus (strain yFS286)</name>
    <name type="common">Fission yeast</name>
    <name type="synonym">Octosporomyces octosporus</name>
    <dbReference type="NCBI Taxonomy" id="483514"/>
    <lineage>
        <taxon>Eukaryota</taxon>
        <taxon>Fungi</taxon>
        <taxon>Dikarya</taxon>
        <taxon>Ascomycota</taxon>
        <taxon>Taphrinomycotina</taxon>
        <taxon>Schizosaccharomycetes</taxon>
        <taxon>Schizosaccharomycetales</taxon>
        <taxon>Schizosaccharomycetaceae</taxon>
        <taxon>Schizosaccharomyces</taxon>
    </lineage>
</organism>
<keyword evidence="18" id="KW-1185">Reference proteome</keyword>
<dbReference type="EMBL" id="KE503206">
    <property type="protein sequence ID" value="EPX73518.1"/>
    <property type="molecule type" value="Genomic_DNA"/>
</dbReference>
<dbReference type="GO" id="GO:0061630">
    <property type="term" value="F:ubiquitin protein ligase activity"/>
    <property type="evidence" value="ECO:0007669"/>
    <property type="project" value="UniProtKB-EC"/>
</dbReference>
<dbReference type="GO" id="GO:0033503">
    <property type="term" value="C:HULC complex"/>
    <property type="evidence" value="ECO:0007669"/>
    <property type="project" value="TreeGrafter"/>
</dbReference>
<dbReference type="RefSeq" id="XP_013016685.1">
    <property type="nucleotide sequence ID" value="XM_013161231.1"/>
</dbReference>
<evidence type="ECO:0000256" key="2">
    <source>
        <dbReference type="ARBA" id="ARBA00004123"/>
    </source>
</evidence>
<keyword evidence="8 14" id="KW-0833">Ubl conjugation pathway</keyword>
<dbReference type="PANTHER" id="PTHR23163:SF6">
    <property type="entry name" value="E3 UBIQUITIN-PROTEIN LIGASE BRL1"/>
    <property type="match status" value="1"/>
</dbReference>
<evidence type="ECO:0000256" key="8">
    <source>
        <dbReference type="ARBA" id="ARBA00022786"/>
    </source>
</evidence>
<evidence type="ECO:0000313" key="17">
    <source>
        <dbReference type="EMBL" id="EPX73518.1"/>
    </source>
</evidence>
<evidence type="ECO:0000256" key="4">
    <source>
        <dbReference type="ARBA" id="ARBA00005555"/>
    </source>
</evidence>
<dbReference type="SMART" id="SM00184">
    <property type="entry name" value="RING"/>
    <property type="match status" value="1"/>
</dbReference>
<dbReference type="UniPathway" id="UPA00143"/>
<evidence type="ECO:0000256" key="12">
    <source>
        <dbReference type="ARBA" id="ARBA00023242"/>
    </source>
</evidence>
<evidence type="ECO:0000256" key="14">
    <source>
        <dbReference type="RuleBase" id="RU365038"/>
    </source>
</evidence>
<dbReference type="HOGENOM" id="CLU_407184_0_0_1"/>
<dbReference type="GO" id="GO:0016567">
    <property type="term" value="P:protein ubiquitination"/>
    <property type="evidence" value="ECO:0007669"/>
    <property type="project" value="UniProtKB-UniRule"/>
</dbReference>
<dbReference type="InterPro" id="IPR018957">
    <property type="entry name" value="Znf_C3HC4_RING-type"/>
</dbReference>
<sequence length="690" mass="81140">MALVNEPPRKRRLVHNEHTRLLNFEEDDDLELFQKEAIWRRAHEYDILLLEDKKAQEKWSELLEKFNHYILQVCNHHQELMSYLQKLASPLIDKERTKDLPKELSFEKALYFEKNDLVSDDLQSYFSDFDKILKSIISNGILAKLDEANVSEWNQWIQEKEGQFLMTFETYFQRLKLALLKKELTYTSDRQHSAELEWKQLQQQNITLELEHSIERKKEQTLHLADSKDDSEAFKRNVSQDDENVVKLKNNFDSQSSMMKRNVDQKLYQVLEKQREAAHLYIELLSATDRALEKTPEYQGLLEKLHENENNVRNINSQLASVSSELQTFVSQRTKIQIEDTQQKMNEIKEKQARIEELERSLTLMRTERDGLVVQQQMSNTNDVYFQEILQTLTLLTDSKKSILEAHKTKLAYLEWVNSYDLQTNVGDQKDEEVEKVSRNNACLEAELPGMHLAFNKAYSKLRNNLDLLQSNEEAVKKAHYDKSRAAQKYFSAMKSRDLLITESKTLKLVNSKGQEFVNKLSERENVLAKYQSSLKEMEIVYKQIKDIFGRYSTGVLEEDKRLQIRNSDLEQKFKSLQESIELTNEDTHAAREKYYSLQIKEAQLSLKDEYNQKESALIEKAYETEEAQVYKGMLKCQMCDYSNWKNRLIPTCGHAFCSSCIESRLKQKDRACPICETIYNSADIVTIHL</sequence>
<dbReference type="SUPFAM" id="SSF57850">
    <property type="entry name" value="RING/U-box"/>
    <property type="match status" value="1"/>
</dbReference>
<keyword evidence="11 14" id="KW-0175">Coiled coil</keyword>
<feature type="coiled-coil region" evidence="15">
    <location>
        <begin position="560"/>
        <end position="587"/>
    </location>
</feature>
<evidence type="ECO:0000256" key="3">
    <source>
        <dbReference type="ARBA" id="ARBA00004906"/>
    </source>
</evidence>
<evidence type="ECO:0000313" key="18">
    <source>
        <dbReference type="Proteomes" id="UP000016088"/>
    </source>
</evidence>
<evidence type="ECO:0000259" key="16">
    <source>
        <dbReference type="PROSITE" id="PS50089"/>
    </source>
</evidence>
<evidence type="ECO:0000256" key="11">
    <source>
        <dbReference type="ARBA" id="ARBA00023054"/>
    </source>
</evidence>
<proteinExistence type="inferred from homology"/>
<evidence type="ECO:0000256" key="1">
    <source>
        <dbReference type="ARBA" id="ARBA00000900"/>
    </source>
</evidence>
<dbReference type="GeneID" id="25031715"/>
<dbReference type="InterPro" id="IPR001841">
    <property type="entry name" value="Znf_RING"/>
</dbReference>
<keyword evidence="5 14" id="KW-0808">Transferase</keyword>
<evidence type="ECO:0000256" key="15">
    <source>
        <dbReference type="SAM" id="Coils"/>
    </source>
</evidence>
<evidence type="ECO:0000256" key="10">
    <source>
        <dbReference type="ARBA" id="ARBA00022853"/>
    </source>
</evidence>
<dbReference type="eggNOG" id="KOG0978">
    <property type="taxonomic scope" value="Eukaryota"/>
</dbReference>
<dbReference type="Pfam" id="PF00097">
    <property type="entry name" value="zf-C3HC4"/>
    <property type="match status" value="1"/>
</dbReference>
<protein>
    <recommendedName>
        <fullName evidence="14">E3 ubiquitin protein ligase</fullName>
        <ecNumber evidence="14">2.3.2.27</ecNumber>
    </recommendedName>
</protein>
<evidence type="ECO:0000256" key="6">
    <source>
        <dbReference type="ARBA" id="ARBA00022723"/>
    </source>
</evidence>
<comment type="pathway">
    <text evidence="3 14">Protein modification; protein ubiquitination.</text>
</comment>
<comment type="similarity">
    <text evidence="4 14">Belongs to the BRE1 family.</text>
</comment>
<feature type="coiled-coil region" evidence="15">
    <location>
        <begin position="298"/>
        <end position="368"/>
    </location>
</feature>
<evidence type="ECO:0000256" key="13">
    <source>
        <dbReference type="PROSITE-ProRule" id="PRU00175"/>
    </source>
</evidence>
<comment type="catalytic activity">
    <reaction evidence="1 14">
        <text>S-ubiquitinyl-[E2 ubiquitin-conjugating enzyme]-L-cysteine + [acceptor protein]-L-lysine = [E2 ubiquitin-conjugating enzyme]-L-cysteine + N(6)-ubiquitinyl-[acceptor protein]-L-lysine.</text>
        <dbReference type="EC" id="2.3.2.27"/>
    </reaction>
</comment>
<dbReference type="InterPro" id="IPR017907">
    <property type="entry name" value="Znf_RING_CS"/>
</dbReference>
<keyword evidence="17" id="KW-0436">Ligase</keyword>
<dbReference type="GO" id="GO:0016874">
    <property type="term" value="F:ligase activity"/>
    <property type="evidence" value="ECO:0007669"/>
    <property type="project" value="UniProtKB-KW"/>
</dbReference>
<feature type="domain" description="RING-type" evidence="16">
    <location>
        <begin position="637"/>
        <end position="677"/>
    </location>
</feature>
<accession>S9Q1C7</accession>
<comment type="subcellular location">
    <subcellularLocation>
        <location evidence="2 14">Nucleus</location>
    </subcellularLocation>
</comment>
<dbReference type="GO" id="GO:0006325">
    <property type="term" value="P:chromatin organization"/>
    <property type="evidence" value="ECO:0007669"/>
    <property type="project" value="UniProtKB-KW"/>
</dbReference>
<dbReference type="Proteomes" id="UP000016088">
    <property type="component" value="Unassembled WGS sequence"/>
</dbReference>
<dbReference type="EC" id="2.3.2.27" evidence="14"/>
<keyword evidence="6 14" id="KW-0479">Metal-binding</keyword>
<dbReference type="PROSITE" id="PS00518">
    <property type="entry name" value="ZF_RING_1"/>
    <property type="match status" value="1"/>
</dbReference>
<dbReference type="OMA" id="YRQMQEY"/>
<name>S9Q1C7_SCHOY</name>
<reference evidence="17 18" key="1">
    <citation type="journal article" date="2011" name="Science">
        <title>Comparative functional genomics of the fission yeasts.</title>
        <authorList>
            <person name="Rhind N."/>
            <person name="Chen Z."/>
            <person name="Yassour M."/>
            <person name="Thompson D.A."/>
            <person name="Haas B.J."/>
            <person name="Habib N."/>
            <person name="Wapinski I."/>
            <person name="Roy S."/>
            <person name="Lin M.F."/>
            <person name="Heiman D.I."/>
            <person name="Young S.K."/>
            <person name="Furuya K."/>
            <person name="Guo Y."/>
            <person name="Pidoux A."/>
            <person name="Chen H.M."/>
            <person name="Robbertse B."/>
            <person name="Goldberg J.M."/>
            <person name="Aoki K."/>
            <person name="Bayne E.H."/>
            <person name="Berlin A.M."/>
            <person name="Desjardins C.A."/>
            <person name="Dobbs E."/>
            <person name="Dukaj L."/>
            <person name="Fan L."/>
            <person name="FitzGerald M.G."/>
            <person name="French C."/>
            <person name="Gujja S."/>
            <person name="Hansen K."/>
            <person name="Keifenheim D."/>
            <person name="Levin J.Z."/>
            <person name="Mosher R.A."/>
            <person name="Mueller C.A."/>
            <person name="Pfiffner J."/>
            <person name="Priest M."/>
            <person name="Russ C."/>
            <person name="Smialowska A."/>
            <person name="Swoboda P."/>
            <person name="Sykes S.M."/>
            <person name="Vaughn M."/>
            <person name="Vengrova S."/>
            <person name="Yoder R."/>
            <person name="Zeng Q."/>
            <person name="Allshire R."/>
            <person name="Baulcombe D."/>
            <person name="Birren B.W."/>
            <person name="Brown W."/>
            <person name="Ekwall K."/>
            <person name="Kellis M."/>
            <person name="Leatherwood J."/>
            <person name="Levin H."/>
            <person name="Margalit H."/>
            <person name="Martienssen R."/>
            <person name="Nieduszynski C.A."/>
            <person name="Spatafora J.W."/>
            <person name="Friedman N."/>
            <person name="Dalgaard J.Z."/>
            <person name="Baumann P."/>
            <person name="Niki H."/>
            <person name="Regev A."/>
            <person name="Nusbaum C."/>
        </authorList>
    </citation>
    <scope>NUCLEOTIDE SEQUENCE [LARGE SCALE GENOMIC DNA]</scope>
    <source>
        <strain evidence="18">yFS286</strain>
    </source>
</reference>